<dbReference type="GO" id="GO:0090071">
    <property type="term" value="P:negative regulation of ribosome biogenesis"/>
    <property type="evidence" value="ECO:0007669"/>
    <property type="project" value="UniProtKB-UniRule"/>
</dbReference>
<reference evidence="3" key="2">
    <citation type="journal article" date="2021" name="PeerJ">
        <title>Extensive microbial diversity within the chicken gut microbiome revealed by metagenomics and culture.</title>
        <authorList>
            <person name="Gilroy R."/>
            <person name="Ravi A."/>
            <person name="Getino M."/>
            <person name="Pursley I."/>
            <person name="Horton D.L."/>
            <person name="Alikhan N.F."/>
            <person name="Baker D."/>
            <person name="Gharbi K."/>
            <person name="Hall N."/>
            <person name="Watson M."/>
            <person name="Adriaenssens E.M."/>
            <person name="Foster-Nyarko E."/>
            <person name="Jarju S."/>
            <person name="Secka A."/>
            <person name="Antonio M."/>
            <person name="Oren A."/>
            <person name="Chaudhuri R.R."/>
            <person name="La Ragione R."/>
            <person name="Hildebrand F."/>
            <person name="Pallen M.J."/>
        </authorList>
    </citation>
    <scope>NUCLEOTIDE SEQUENCE</scope>
    <source>
        <strain evidence="3">10192</strain>
    </source>
</reference>
<dbReference type="PANTHER" id="PTHR21043:SF0">
    <property type="entry name" value="MITOCHONDRIAL ASSEMBLY OF RIBOSOMAL LARGE SUBUNIT PROTEIN 1"/>
    <property type="match status" value="1"/>
</dbReference>
<dbReference type="HAMAP" id="MF_01477">
    <property type="entry name" value="Iojap_RsfS"/>
    <property type="match status" value="1"/>
</dbReference>
<dbReference type="NCBIfam" id="TIGR00090">
    <property type="entry name" value="rsfS_iojap_ybeB"/>
    <property type="match status" value="1"/>
</dbReference>
<dbReference type="Pfam" id="PF02410">
    <property type="entry name" value="RsfS"/>
    <property type="match status" value="1"/>
</dbReference>
<evidence type="ECO:0000313" key="3">
    <source>
        <dbReference type="EMBL" id="MBO8429865.1"/>
    </source>
</evidence>
<keyword evidence="2" id="KW-0810">Translation regulation</keyword>
<sequence>MTEELSSHKLACIIARVLDDKLAKNIAILNISHVSSLADYFVIVTGDSTPHVKALMEEVKDRIKKLFNRMPVRVENDLKNRWNLLDYGDVVVHILHKEERETYAIEKFWNNAFSIPEDEWKEVSKEYSAYGNQE</sequence>
<dbReference type="SUPFAM" id="SSF81301">
    <property type="entry name" value="Nucleotidyltransferase"/>
    <property type="match status" value="1"/>
</dbReference>
<dbReference type="GO" id="GO:0017148">
    <property type="term" value="P:negative regulation of translation"/>
    <property type="evidence" value="ECO:0007669"/>
    <property type="project" value="UniProtKB-UniRule"/>
</dbReference>
<gene>
    <name evidence="2 3" type="primary">rsfS</name>
    <name evidence="3" type="ORF">IAC76_00620</name>
</gene>
<name>A0A9D9DPM0_9BACT</name>
<keyword evidence="2" id="KW-0963">Cytoplasm</keyword>
<dbReference type="PANTHER" id="PTHR21043">
    <property type="entry name" value="IOJAP SUPERFAMILY ORTHOLOG"/>
    <property type="match status" value="1"/>
</dbReference>
<dbReference type="GO" id="GO:0042256">
    <property type="term" value="P:cytosolic ribosome assembly"/>
    <property type="evidence" value="ECO:0007669"/>
    <property type="project" value="UniProtKB-UniRule"/>
</dbReference>
<dbReference type="GO" id="GO:0005737">
    <property type="term" value="C:cytoplasm"/>
    <property type="evidence" value="ECO:0007669"/>
    <property type="project" value="UniProtKB-SubCell"/>
</dbReference>
<dbReference type="InterPro" id="IPR043519">
    <property type="entry name" value="NT_sf"/>
</dbReference>
<evidence type="ECO:0000256" key="1">
    <source>
        <dbReference type="ARBA" id="ARBA00010574"/>
    </source>
</evidence>
<proteinExistence type="inferred from homology"/>
<comment type="similarity">
    <text evidence="1 2">Belongs to the Iojap/RsfS family.</text>
</comment>
<comment type="subcellular location">
    <subcellularLocation>
        <location evidence="2">Cytoplasm</location>
    </subcellularLocation>
</comment>
<evidence type="ECO:0000256" key="2">
    <source>
        <dbReference type="HAMAP-Rule" id="MF_01477"/>
    </source>
</evidence>
<comment type="caution">
    <text evidence="3">The sequence shown here is derived from an EMBL/GenBank/DDBJ whole genome shotgun (WGS) entry which is preliminary data.</text>
</comment>
<dbReference type="Proteomes" id="UP000823632">
    <property type="component" value="Unassembled WGS sequence"/>
</dbReference>
<comment type="function">
    <text evidence="2">Functions as a ribosomal silencing factor. Interacts with ribosomal protein uL14 (rplN), blocking formation of intersubunit bridge B8. Prevents association of the 30S and 50S ribosomal subunits and the formation of functional ribosomes, thus repressing translation.</text>
</comment>
<reference evidence="3" key="1">
    <citation type="submission" date="2020-10" db="EMBL/GenBank/DDBJ databases">
        <authorList>
            <person name="Gilroy R."/>
        </authorList>
    </citation>
    <scope>NUCLEOTIDE SEQUENCE</scope>
    <source>
        <strain evidence="3">10192</strain>
    </source>
</reference>
<dbReference type="Gene3D" id="3.30.460.10">
    <property type="entry name" value="Beta Polymerase, domain 2"/>
    <property type="match status" value="1"/>
</dbReference>
<organism evidence="3 4">
    <name type="scientific">Candidatus Scatousia excrementipullorum</name>
    <dbReference type="NCBI Taxonomy" id="2840936"/>
    <lineage>
        <taxon>Bacteria</taxon>
        <taxon>Candidatus Scatousia</taxon>
    </lineage>
</organism>
<dbReference type="InterPro" id="IPR004394">
    <property type="entry name" value="Iojap/RsfS/C7orf30"/>
</dbReference>
<protein>
    <recommendedName>
        <fullName evidence="2">Ribosomal silencing factor RsfS</fullName>
    </recommendedName>
</protein>
<keyword evidence="2" id="KW-0678">Repressor</keyword>
<accession>A0A9D9DPM0</accession>
<evidence type="ECO:0000313" key="4">
    <source>
        <dbReference type="Proteomes" id="UP000823632"/>
    </source>
</evidence>
<dbReference type="GO" id="GO:0043023">
    <property type="term" value="F:ribosomal large subunit binding"/>
    <property type="evidence" value="ECO:0007669"/>
    <property type="project" value="TreeGrafter"/>
</dbReference>
<comment type="subunit">
    <text evidence="2">Interacts with ribosomal protein uL14 (rplN).</text>
</comment>
<dbReference type="EMBL" id="JADIND010000013">
    <property type="protein sequence ID" value="MBO8429865.1"/>
    <property type="molecule type" value="Genomic_DNA"/>
</dbReference>
<dbReference type="AlphaFoldDB" id="A0A9D9DPM0"/>